<feature type="domain" description="Zn(2)-C6 fungal-type" evidence="10">
    <location>
        <begin position="14"/>
        <end position="44"/>
    </location>
</feature>
<gene>
    <name evidence="11" type="ORF">PEGY_LOCUS5560</name>
</gene>
<dbReference type="EMBL" id="CAJVRC010000863">
    <property type="protein sequence ID" value="CAG8899041.1"/>
    <property type="molecule type" value="Genomic_DNA"/>
</dbReference>
<dbReference type="Pfam" id="PF11951">
    <property type="entry name" value="Fungal_trans_2"/>
    <property type="match status" value="1"/>
</dbReference>
<evidence type="ECO:0000256" key="9">
    <source>
        <dbReference type="SAM" id="MobiDB-lite"/>
    </source>
</evidence>
<dbReference type="Pfam" id="PF01425">
    <property type="entry name" value="Amidase"/>
    <property type="match status" value="1"/>
</dbReference>
<comment type="similarity">
    <text evidence="2">Belongs to the amidase family.</text>
</comment>
<dbReference type="InterPro" id="IPR021858">
    <property type="entry name" value="Fun_TF"/>
</dbReference>
<dbReference type="EC" id="3.5.1.4" evidence="3"/>
<dbReference type="PANTHER" id="PTHR46072">
    <property type="entry name" value="AMIDASE-RELATED-RELATED"/>
    <property type="match status" value="1"/>
</dbReference>
<protein>
    <recommendedName>
        <fullName evidence="3">amidase</fullName>
        <ecNumber evidence="3">3.5.1.4</ecNumber>
    </recommendedName>
</protein>
<dbReference type="GO" id="GO:0003677">
    <property type="term" value="F:DNA binding"/>
    <property type="evidence" value="ECO:0007669"/>
    <property type="project" value="UniProtKB-KW"/>
</dbReference>
<proteinExistence type="inferred from homology"/>
<dbReference type="GO" id="GO:0000981">
    <property type="term" value="F:DNA-binding transcription factor activity, RNA polymerase II-specific"/>
    <property type="evidence" value="ECO:0007669"/>
    <property type="project" value="InterPro"/>
</dbReference>
<evidence type="ECO:0000259" key="10">
    <source>
        <dbReference type="PROSITE" id="PS50048"/>
    </source>
</evidence>
<evidence type="ECO:0000256" key="4">
    <source>
        <dbReference type="ARBA" id="ARBA00022801"/>
    </source>
</evidence>
<dbReference type="OrthoDB" id="6428749at2759"/>
<dbReference type="InterPro" id="IPR020556">
    <property type="entry name" value="Amidase_CS"/>
</dbReference>
<dbReference type="CDD" id="cd00067">
    <property type="entry name" value="GAL4"/>
    <property type="match status" value="1"/>
</dbReference>
<evidence type="ECO:0000256" key="3">
    <source>
        <dbReference type="ARBA" id="ARBA00012922"/>
    </source>
</evidence>
<organism evidence="11 12">
    <name type="scientific">Penicillium egyptiacum</name>
    <dbReference type="NCBI Taxonomy" id="1303716"/>
    <lineage>
        <taxon>Eukaryota</taxon>
        <taxon>Fungi</taxon>
        <taxon>Dikarya</taxon>
        <taxon>Ascomycota</taxon>
        <taxon>Pezizomycotina</taxon>
        <taxon>Eurotiomycetes</taxon>
        <taxon>Eurotiomycetidae</taxon>
        <taxon>Eurotiales</taxon>
        <taxon>Aspergillaceae</taxon>
        <taxon>Penicillium</taxon>
    </lineage>
</organism>
<keyword evidence="5" id="KW-0805">Transcription regulation</keyword>
<evidence type="ECO:0000256" key="8">
    <source>
        <dbReference type="ARBA" id="ARBA00023242"/>
    </source>
</evidence>
<dbReference type="InterPro" id="IPR023631">
    <property type="entry name" value="Amidase_dom"/>
</dbReference>
<dbReference type="PROSITE" id="PS50048">
    <property type="entry name" value="ZN2_CY6_FUNGAL_2"/>
    <property type="match status" value="1"/>
</dbReference>
<keyword evidence="6" id="KW-0238">DNA-binding</keyword>
<dbReference type="PANTHER" id="PTHR46072:SF1">
    <property type="entry name" value="AMIDASE"/>
    <property type="match status" value="1"/>
</dbReference>
<name>A0A9W4KCC2_9EURO</name>
<sequence>MKVKKPRGIRHDRDCGRCKVRGIKCDLNRPRCQACLQCGEACNYPQRVVWVDDKKKPKSPKGTSPQVPNEETPNAGAFKSASINLYGFIDLLDAFCQQIQSSSRDIPEEGIQLISRTLSFARSRIQDANNKESLQSHLVALTNLSQVIQSAHPIALFGIATFAMFEVCCGSFGNWHCHLQGARSLLDLHCQHKADLDDVCGEISGLADVIAYLVWFDVTGALVRGSQLIFEDWHRETLSAGFFDSVGCPADTFDLFVYLAKHDSNGIRAMELSARALAQVLQLNAGDSTDRNLATTVYRGAAAIMAFSRAGMATGGDPSVSTYHLNVVSSMVDRACQAMAEIPSTSRFYVHLATPAYLIGMSASTARQCEIIRGYWRNCQSCEFPRYPDAEAQCEWRWRTCGVGNPPMATSYQDRCARKRADQLSLILPEWRLDPVPSIESAPDALTYLRLILSPEELALTEETDIAVLLRKLSSGELSSLKLTRVFAKRAALAHQLTTCCTEIFFQEAFTVAQELDGYLAKTGKTVGPLHGLPVSIKDLFSVEGVDTSIGWVGLTNNPAKADKSVARTLRRLGAVLYVKTNLPQSMMMSDSYNHVFGQCVNPFNRELISGGSSGGEGSLVAARGSVLGIGTDLGGSIRIPAALCGLYGLSPSPGRHPYERGNPGQDIVRSVAGPMACSLSTIERYMEVLPEARPWEVDQHVAPVAWRKELASPGVKRLRIGFLVDDGVVKVQPPIARAMREVIDALETAGHEGTITDKTLTQWLLWIVYKQLLVFEWDASSHSYAYELWAKAIFSDGGEGCRRQIEKTGEPLIEGMLVGKLEDTLTTSQTHQLNADKYNFETAYLEKWVSTDIDALIMPNTSWVGYKPWTWVKSSAYVGYTSIWNFLGYAALAVPVTTASRTKDVPDEEWLAHVPRNGSDSFNKQQYDINLVEGMPVGIQVVGGRFGEEKCVAVAKAIEQAMRGKIPSRASL</sequence>
<evidence type="ECO:0000313" key="11">
    <source>
        <dbReference type="EMBL" id="CAG8899041.1"/>
    </source>
</evidence>
<dbReference type="Proteomes" id="UP001154252">
    <property type="component" value="Unassembled WGS sequence"/>
</dbReference>
<evidence type="ECO:0000313" key="12">
    <source>
        <dbReference type="Proteomes" id="UP001154252"/>
    </source>
</evidence>
<dbReference type="InterPro" id="IPR036928">
    <property type="entry name" value="AS_sf"/>
</dbReference>
<dbReference type="InterPro" id="IPR036864">
    <property type="entry name" value="Zn2-C6_fun-type_DNA-bd_sf"/>
</dbReference>
<accession>A0A9W4KCC2</accession>
<dbReference type="AlphaFoldDB" id="A0A9W4KCC2"/>
<feature type="region of interest" description="Disordered" evidence="9">
    <location>
        <begin position="53"/>
        <end position="75"/>
    </location>
</feature>
<keyword evidence="4" id="KW-0378">Hydrolase</keyword>
<dbReference type="InterPro" id="IPR001138">
    <property type="entry name" value="Zn2Cys6_DnaBD"/>
</dbReference>
<evidence type="ECO:0000256" key="6">
    <source>
        <dbReference type="ARBA" id="ARBA00023125"/>
    </source>
</evidence>
<dbReference type="GO" id="GO:0008270">
    <property type="term" value="F:zinc ion binding"/>
    <property type="evidence" value="ECO:0007669"/>
    <property type="project" value="InterPro"/>
</dbReference>
<evidence type="ECO:0000256" key="1">
    <source>
        <dbReference type="ARBA" id="ARBA00001311"/>
    </source>
</evidence>
<dbReference type="Gene3D" id="4.10.240.10">
    <property type="entry name" value="Zn(2)-C6 fungal-type DNA-binding domain"/>
    <property type="match status" value="1"/>
</dbReference>
<keyword evidence="12" id="KW-1185">Reference proteome</keyword>
<evidence type="ECO:0000256" key="7">
    <source>
        <dbReference type="ARBA" id="ARBA00023163"/>
    </source>
</evidence>
<dbReference type="Gene3D" id="3.90.1300.10">
    <property type="entry name" value="Amidase signature (AS) domain"/>
    <property type="match status" value="1"/>
</dbReference>
<dbReference type="GO" id="GO:0004040">
    <property type="term" value="F:amidase activity"/>
    <property type="evidence" value="ECO:0007669"/>
    <property type="project" value="UniProtKB-EC"/>
</dbReference>
<keyword evidence="8" id="KW-0539">Nucleus</keyword>
<keyword evidence="7" id="KW-0804">Transcription</keyword>
<dbReference type="SUPFAM" id="SSF75304">
    <property type="entry name" value="Amidase signature (AS) enzymes"/>
    <property type="match status" value="1"/>
</dbReference>
<evidence type="ECO:0000256" key="2">
    <source>
        <dbReference type="ARBA" id="ARBA00009199"/>
    </source>
</evidence>
<reference evidence="11" key="1">
    <citation type="submission" date="2021-07" db="EMBL/GenBank/DDBJ databases">
        <authorList>
            <person name="Branca A.L. A."/>
        </authorList>
    </citation>
    <scope>NUCLEOTIDE SEQUENCE</scope>
</reference>
<dbReference type="PROSITE" id="PS00571">
    <property type="entry name" value="AMIDASES"/>
    <property type="match status" value="1"/>
</dbReference>
<feature type="compositionally biased region" description="Polar residues" evidence="9">
    <location>
        <begin position="62"/>
        <end position="72"/>
    </location>
</feature>
<comment type="catalytic activity">
    <reaction evidence="1">
        <text>a monocarboxylic acid amide + H2O = a monocarboxylate + NH4(+)</text>
        <dbReference type="Rhea" id="RHEA:12020"/>
        <dbReference type="ChEBI" id="CHEBI:15377"/>
        <dbReference type="ChEBI" id="CHEBI:28938"/>
        <dbReference type="ChEBI" id="CHEBI:35757"/>
        <dbReference type="ChEBI" id="CHEBI:83628"/>
        <dbReference type="EC" id="3.5.1.4"/>
    </reaction>
</comment>
<evidence type="ECO:0000256" key="5">
    <source>
        <dbReference type="ARBA" id="ARBA00023015"/>
    </source>
</evidence>
<dbReference type="SUPFAM" id="SSF57701">
    <property type="entry name" value="Zn2/Cys6 DNA-binding domain"/>
    <property type="match status" value="1"/>
</dbReference>
<comment type="caution">
    <text evidence="11">The sequence shown here is derived from an EMBL/GenBank/DDBJ whole genome shotgun (WGS) entry which is preliminary data.</text>
</comment>